<keyword evidence="2" id="KW-0812">Transmembrane</keyword>
<evidence type="ECO:0000256" key="2">
    <source>
        <dbReference type="SAM" id="Phobius"/>
    </source>
</evidence>
<feature type="chain" id="PRO_5045431002" evidence="3">
    <location>
        <begin position="25"/>
        <end position="318"/>
    </location>
</feature>
<reference evidence="5 6" key="1">
    <citation type="submission" date="2022-03" db="EMBL/GenBank/DDBJ databases">
        <authorList>
            <person name="Koch H."/>
        </authorList>
    </citation>
    <scope>NUCLEOTIDE SEQUENCE [LARGE SCALE GENOMIC DNA]</scope>
    <source>
        <strain evidence="5 6">G1</strain>
    </source>
</reference>
<proteinExistence type="predicted"/>
<evidence type="ECO:0000313" key="5">
    <source>
        <dbReference type="EMBL" id="CAH2030533.1"/>
    </source>
</evidence>
<dbReference type="EMBL" id="OW150024">
    <property type="protein sequence ID" value="CAH2030533.1"/>
    <property type="molecule type" value="Genomic_DNA"/>
</dbReference>
<dbReference type="SUPFAM" id="SSF54427">
    <property type="entry name" value="NTF2-like"/>
    <property type="match status" value="1"/>
</dbReference>
<dbReference type="Proteomes" id="UP001295463">
    <property type="component" value="Chromosome"/>
</dbReference>
<dbReference type="Pfam" id="PF04280">
    <property type="entry name" value="Tim44"/>
    <property type="match status" value="1"/>
</dbReference>
<evidence type="ECO:0000313" key="6">
    <source>
        <dbReference type="Proteomes" id="UP001295463"/>
    </source>
</evidence>
<protein>
    <submittedName>
        <fullName evidence="5">Import inner membrane translocase, subunit Tim44</fullName>
    </submittedName>
</protein>
<feature type="domain" description="Tim44-like" evidence="4">
    <location>
        <begin position="170"/>
        <end position="314"/>
    </location>
</feature>
<gene>
    <name evidence="5" type="ORF">GEAMG1_0720</name>
</gene>
<evidence type="ECO:0000256" key="1">
    <source>
        <dbReference type="SAM" id="MobiDB-lite"/>
    </source>
</evidence>
<dbReference type="RefSeq" id="WP_305731466.1">
    <property type="nucleotide sequence ID" value="NZ_OW150024.1"/>
</dbReference>
<dbReference type="InterPro" id="IPR007379">
    <property type="entry name" value="Tim44-like_dom"/>
</dbReference>
<keyword evidence="6" id="KW-1185">Reference proteome</keyword>
<keyword evidence="2" id="KW-0472">Membrane</keyword>
<sequence>MKRHVGRLFTVMATVLLLSGTVLELTAHAKAGGSRSMGSRGSRSVSKPASPAYQQNQQRQQQAAPTPGPMQQQAGGGFLRSMAGGIMGGLLGSMLFSSFAGAAGGMGGGGGIGLLEILLLAGVGYAIYRFIAARKRAEHSPAARFQGNNSSAPLFSVPSPAVAETVSDQVSPGLAHVRQMDRSFDESAFCDTVMDHFFRIQAAWMHRDLTPVAGLLTDEMRQILQEDVDRLLRENLVNRLENIAVKKVEITEVWQESGQDYITTLIHASLLDYTTDAGGALRSGSMTEPISFREYWTVTRPVGNNPWRLSAIHQHDPS</sequence>
<dbReference type="PANTHER" id="PTHR41542:SF1">
    <property type="entry name" value="BLL5807 PROTEIN"/>
    <property type="match status" value="1"/>
</dbReference>
<keyword evidence="3" id="KW-0732">Signal</keyword>
<feature type="signal peptide" evidence="3">
    <location>
        <begin position="1"/>
        <end position="24"/>
    </location>
</feature>
<feature type="region of interest" description="Disordered" evidence="1">
    <location>
        <begin position="32"/>
        <end position="75"/>
    </location>
</feature>
<organism evidence="5 6">
    <name type="scientific">Trichlorobacter ammonificans</name>
    <dbReference type="NCBI Taxonomy" id="2916410"/>
    <lineage>
        <taxon>Bacteria</taxon>
        <taxon>Pseudomonadati</taxon>
        <taxon>Thermodesulfobacteriota</taxon>
        <taxon>Desulfuromonadia</taxon>
        <taxon>Geobacterales</taxon>
        <taxon>Geobacteraceae</taxon>
        <taxon>Trichlorobacter</taxon>
    </lineage>
</organism>
<dbReference type="Gene3D" id="3.10.450.240">
    <property type="match status" value="1"/>
</dbReference>
<accession>A0ABM9D5Q4</accession>
<dbReference type="InterPro" id="IPR032710">
    <property type="entry name" value="NTF2-like_dom_sf"/>
</dbReference>
<dbReference type="SMART" id="SM00978">
    <property type="entry name" value="Tim44"/>
    <property type="match status" value="1"/>
</dbReference>
<feature type="transmembrane region" description="Helical" evidence="2">
    <location>
        <begin position="78"/>
        <end position="100"/>
    </location>
</feature>
<evidence type="ECO:0000256" key="3">
    <source>
        <dbReference type="SAM" id="SignalP"/>
    </source>
</evidence>
<feature type="compositionally biased region" description="Low complexity" evidence="1">
    <location>
        <begin position="32"/>
        <end position="65"/>
    </location>
</feature>
<dbReference type="PANTHER" id="PTHR41542">
    <property type="entry name" value="BLL5807 PROTEIN"/>
    <property type="match status" value="1"/>
</dbReference>
<evidence type="ECO:0000259" key="4">
    <source>
        <dbReference type="SMART" id="SM00978"/>
    </source>
</evidence>
<name>A0ABM9D5Q4_9BACT</name>
<feature type="transmembrane region" description="Helical" evidence="2">
    <location>
        <begin position="112"/>
        <end position="131"/>
    </location>
</feature>
<keyword evidence="2" id="KW-1133">Transmembrane helix</keyword>